<keyword evidence="3" id="KW-1185">Reference proteome</keyword>
<evidence type="ECO:0000256" key="1">
    <source>
        <dbReference type="SAM" id="MobiDB-lite"/>
    </source>
</evidence>
<feature type="region of interest" description="Disordered" evidence="1">
    <location>
        <begin position="64"/>
        <end position="87"/>
    </location>
</feature>
<evidence type="ECO:0000313" key="2">
    <source>
        <dbReference type="EMBL" id="RMC05048.1"/>
    </source>
</evidence>
<organism evidence="2 3">
    <name type="scientific">Hirundo rustica rustica</name>
    <dbReference type="NCBI Taxonomy" id="333673"/>
    <lineage>
        <taxon>Eukaryota</taxon>
        <taxon>Metazoa</taxon>
        <taxon>Chordata</taxon>
        <taxon>Craniata</taxon>
        <taxon>Vertebrata</taxon>
        <taxon>Euteleostomi</taxon>
        <taxon>Archelosauria</taxon>
        <taxon>Archosauria</taxon>
        <taxon>Dinosauria</taxon>
        <taxon>Saurischia</taxon>
        <taxon>Theropoda</taxon>
        <taxon>Coelurosauria</taxon>
        <taxon>Aves</taxon>
        <taxon>Neognathae</taxon>
        <taxon>Neoaves</taxon>
        <taxon>Telluraves</taxon>
        <taxon>Australaves</taxon>
        <taxon>Passeriformes</taxon>
        <taxon>Sylvioidea</taxon>
        <taxon>Hirundinidae</taxon>
        <taxon>Hirundo</taxon>
    </lineage>
</organism>
<dbReference type="AlphaFoldDB" id="A0A3M0JWC3"/>
<evidence type="ECO:0000313" key="3">
    <source>
        <dbReference type="Proteomes" id="UP000269221"/>
    </source>
</evidence>
<gene>
    <name evidence="2" type="ORF">DUI87_18229</name>
</gene>
<accession>A0A3M0JWC3</accession>
<reference evidence="2 3" key="1">
    <citation type="submission" date="2018-07" db="EMBL/GenBank/DDBJ databases">
        <title>A high quality draft genome assembly of the barn swallow (H. rustica rustica).</title>
        <authorList>
            <person name="Formenti G."/>
            <person name="Chiara M."/>
            <person name="Poveda L."/>
            <person name="Francoijs K.-J."/>
            <person name="Bonisoli-Alquati A."/>
            <person name="Canova L."/>
            <person name="Gianfranceschi L."/>
            <person name="Horner D.S."/>
            <person name="Saino N."/>
        </authorList>
    </citation>
    <scope>NUCLEOTIDE SEQUENCE [LARGE SCALE GENOMIC DNA]</scope>
    <source>
        <strain evidence="2">Chelidonia</strain>
        <tissue evidence="2">Blood</tissue>
    </source>
</reference>
<sequence>MVQAGCREAGKLASKSLRVLVTAIEHEPTSAQVAKKASDILDCSRITVASRTRRETDPLYLALEDENGAEAENPSQELNLEQKKSKK</sequence>
<dbReference type="Proteomes" id="UP000269221">
    <property type="component" value="Unassembled WGS sequence"/>
</dbReference>
<name>A0A3M0JWC3_HIRRU</name>
<protein>
    <submittedName>
        <fullName evidence="2">Uncharacterized protein</fullName>
    </submittedName>
</protein>
<comment type="caution">
    <text evidence="2">The sequence shown here is derived from an EMBL/GenBank/DDBJ whole genome shotgun (WGS) entry which is preliminary data.</text>
</comment>
<dbReference type="EMBL" id="QRBI01000123">
    <property type="protein sequence ID" value="RMC05048.1"/>
    <property type="molecule type" value="Genomic_DNA"/>
</dbReference>
<proteinExistence type="predicted"/>